<evidence type="ECO:0000313" key="3">
    <source>
        <dbReference type="EMBL" id="PYH48574.1"/>
    </source>
</evidence>
<comment type="similarity">
    <text evidence="1">Belongs to the fatty acyl-CoA reductase family.</text>
</comment>
<feature type="domain" description="Thioester reductase (TE)" evidence="2">
    <location>
        <begin position="12"/>
        <end position="295"/>
    </location>
</feature>
<dbReference type="SUPFAM" id="SSF51735">
    <property type="entry name" value="NAD(P)-binding Rossmann-fold domains"/>
    <property type="match status" value="1"/>
</dbReference>
<evidence type="ECO:0000259" key="2">
    <source>
        <dbReference type="Pfam" id="PF07993"/>
    </source>
</evidence>
<gene>
    <name evidence="3" type="ORF">BP01DRAFT_406079</name>
</gene>
<dbReference type="GO" id="GO:0080019">
    <property type="term" value="F:alcohol-forming very long-chain fatty acyl-CoA reductase activity"/>
    <property type="evidence" value="ECO:0007669"/>
    <property type="project" value="InterPro"/>
</dbReference>
<dbReference type="AlphaFoldDB" id="A0A318ZPV5"/>
<dbReference type="Proteomes" id="UP000248349">
    <property type="component" value="Unassembled WGS sequence"/>
</dbReference>
<dbReference type="EMBL" id="KZ821221">
    <property type="protein sequence ID" value="PYH48574.1"/>
    <property type="molecule type" value="Genomic_DNA"/>
</dbReference>
<organism evidence="3 4">
    <name type="scientific">Aspergillus saccharolyticus JOP 1030-1</name>
    <dbReference type="NCBI Taxonomy" id="1450539"/>
    <lineage>
        <taxon>Eukaryota</taxon>
        <taxon>Fungi</taxon>
        <taxon>Dikarya</taxon>
        <taxon>Ascomycota</taxon>
        <taxon>Pezizomycotina</taxon>
        <taxon>Eurotiomycetes</taxon>
        <taxon>Eurotiomycetidae</taxon>
        <taxon>Eurotiales</taxon>
        <taxon>Aspergillaceae</taxon>
        <taxon>Aspergillus</taxon>
        <taxon>Aspergillus subgen. Circumdati</taxon>
    </lineage>
</organism>
<dbReference type="InterPro" id="IPR036291">
    <property type="entry name" value="NAD(P)-bd_dom_sf"/>
</dbReference>
<dbReference type="RefSeq" id="XP_025434556.1">
    <property type="nucleotide sequence ID" value="XM_025578755.1"/>
</dbReference>
<keyword evidence="1" id="KW-0521">NADP</keyword>
<dbReference type="InterPro" id="IPR013120">
    <property type="entry name" value="FAR_NAD-bd"/>
</dbReference>
<dbReference type="PANTHER" id="PTHR11011:SF45">
    <property type="entry name" value="FATTY ACYL-COA REDUCTASE CG8306-RELATED"/>
    <property type="match status" value="1"/>
</dbReference>
<evidence type="ECO:0000313" key="4">
    <source>
        <dbReference type="Proteomes" id="UP000248349"/>
    </source>
</evidence>
<comment type="function">
    <text evidence="1">Catalyzes the reduction of fatty acyl-CoA to fatty alcohols.</text>
</comment>
<dbReference type="GO" id="GO:0005777">
    <property type="term" value="C:peroxisome"/>
    <property type="evidence" value="ECO:0007669"/>
    <property type="project" value="TreeGrafter"/>
</dbReference>
<dbReference type="InterPro" id="IPR026055">
    <property type="entry name" value="FAR"/>
</dbReference>
<keyword evidence="1" id="KW-0444">Lipid biosynthesis</keyword>
<protein>
    <recommendedName>
        <fullName evidence="1">Fatty acyl-CoA reductase</fullName>
        <ecNumber evidence="1">1.2.1.84</ecNumber>
    </recommendedName>
</protein>
<dbReference type="EC" id="1.2.1.84" evidence="1"/>
<keyword evidence="4" id="KW-1185">Reference proteome</keyword>
<dbReference type="GO" id="GO:0035336">
    <property type="term" value="P:long-chain fatty-acyl-CoA metabolic process"/>
    <property type="evidence" value="ECO:0007669"/>
    <property type="project" value="TreeGrafter"/>
</dbReference>
<name>A0A318ZPV5_9EURO</name>
<evidence type="ECO:0000256" key="1">
    <source>
        <dbReference type="RuleBase" id="RU363097"/>
    </source>
</evidence>
<keyword evidence="1" id="KW-0443">Lipid metabolism</keyword>
<dbReference type="OrthoDB" id="429813at2759"/>
<dbReference type="STRING" id="1450539.A0A318ZPV5"/>
<dbReference type="Pfam" id="PF07993">
    <property type="entry name" value="NAD_binding_4"/>
    <property type="match status" value="1"/>
</dbReference>
<accession>A0A318ZPV5</accession>
<keyword evidence="1" id="KW-0560">Oxidoreductase</keyword>
<sequence length="464" mass="51375">MWEAFSKKVIVITGGSGFLGTVLAHRIVSSTNAARVYVISRSDTQHVHRKWEERLALFGLEALAHDKITIIQGNTQLPNMGMAEEDVIHLQRTANFIIHAASSINLKKPLPALTDPVIRASLHVADFALGCANLIQLAFVSTAYVNAFLYWTPAAHKEPSSIEERIYPLSEGDPARPAITEWHEVEQHGSSWEYKAHAFPAAYTYAKHLTERLLLERFRLADVAHKLLIMRPSSIGPAQGYPCPGFSFAESAPVVAAAAALLLAPFQTVTIPSSLDHPDEESLCDEVPVDVVAERILAHLACGTAGIVHAVAGEAGQMCLGRFWAEVHACDRMPWQKRVRYVPEGTPEDALHPIARVYNGLGMARLAFADERTVQLERRLREAGLSTSSLFLQNRDQYHQLAGRAVAVEAGMRLVAHHSRLLTLMYWVFYARAGWSHFMTIHGSEEPSAGMIGDPSEKRYCFYV</sequence>
<reference evidence="3 4" key="1">
    <citation type="submission" date="2016-12" db="EMBL/GenBank/DDBJ databases">
        <title>The genomes of Aspergillus section Nigri reveals drivers in fungal speciation.</title>
        <authorList>
            <consortium name="DOE Joint Genome Institute"/>
            <person name="Vesth T.C."/>
            <person name="Nybo J."/>
            <person name="Theobald S."/>
            <person name="Brandl J."/>
            <person name="Frisvad J.C."/>
            <person name="Nielsen K.F."/>
            <person name="Lyhne E.K."/>
            <person name="Kogle M.E."/>
            <person name="Kuo A."/>
            <person name="Riley R."/>
            <person name="Clum A."/>
            <person name="Nolan M."/>
            <person name="Lipzen A."/>
            <person name="Salamov A."/>
            <person name="Henrissat B."/>
            <person name="Wiebenga A."/>
            <person name="De Vries R.P."/>
            <person name="Grigoriev I.V."/>
            <person name="Mortensen U.H."/>
            <person name="Andersen M.R."/>
            <person name="Baker S.E."/>
        </authorList>
    </citation>
    <scope>NUCLEOTIDE SEQUENCE [LARGE SCALE GENOMIC DNA]</scope>
    <source>
        <strain evidence="3 4">JOP 1030-1</strain>
    </source>
</reference>
<dbReference type="GO" id="GO:0102965">
    <property type="term" value="F:alcohol-forming long-chain fatty acyl-CoA reductase activity"/>
    <property type="evidence" value="ECO:0007669"/>
    <property type="project" value="UniProtKB-EC"/>
</dbReference>
<comment type="catalytic activity">
    <reaction evidence="1">
        <text>a long-chain fatty acyl-CoA + 2 NADPH + 2 H(+) = a long-chain primary fatty alcohol + 2 NADP(+) + CoA</text>
        <dbReference type="Rhea" id="RHEA:52716"/>
        <dbReference type="ChEBI" id="CHEBI:15378"/>
        <dbReference type="ChEBI" id="CHEBI:57287"/>
        <dbReference type="ChEBI" id="CHEBI:57783"/>
        <dbReference type="ChEBI" id="CHEBI:58349"/>
        <dbReference type="ChEBI" id="CHEBI:77396"/>
        <dbReference type="ChEBI" id="CHEBI:83139"/>
        <dbReference type="EC" id="1.2.1.84"/>
    </reaction>
</comment>
<dbReference type="PANTHER" id="PTHR11011">
    <property type="entry name" value="MALE STERILITY PROTEIN 2-RELATED"/>
    <property type="match status" value="1"/>
</dbReference>
<dbReference type="GeneID" id="37079984"/>
<dbReference type="Gene3D" id="3.40.50.720">
    <property type="entry name" value="NAD(P)-binding Rossmann-like Domain"/>
    <property type="match status" value="1"/>
</dbReference>
<proteinExistence type="inferred from homology"/>